<keyword evidence="2" id="KW-0560">Oxidoreductase</keyword>
<dbReference type="PANTHER" id="PTHR30466">
    <property type="entry name" value="FLAVIN REDUCTASE"/>
    <property type="match status" value="1"/>
</dbReference>
<evidence type="ECO:0000313" key="5">
    <source>
        <dbReference type="Proteomes" id="UP000007809"/>
    </source>
</evidence>
<dbReference type="PANTHER" id="PTHR30466:SF11">
    <property type="entry name" value="FLAVIN-DEPENDENT MONOOXYGENASE, REDUCTASE SUBUNIT HSAB"/>
    <property type="match status" value="1"/>
</dbReference>
<name>F4CR85_PSEUX</name>
<feature type="domain" description="Flavin reductase like" evidence="3">
    <location>
        <begin position="24"/>
        <end position="167"/>
    </location>
</feature>
<evidence type="ECO:0000256" key="1">
    <source>
        <dbReference type="ARBA" id="ARBA00008898"/>
    </source>
</evidence>
<organism evidence="4 5">
    <name type="scientific">Pseudonocardia dioxanivorans (strain ATCC 55486 / DSM 44775 / JCM 13855 / CB1190)</name>
    <dbReference type="NCBI Taxonomy" id="675635"/>
    <lineage>
        <taxon>Bacteria</taxon>
        <taxon>Bacillati</taxon>
        <taxon>Actinomycetota</taxon>
        <taxon>Actinomycetes</taxon>
        <taxon>Pseudonocardiales</taxon>
        <taxon>Pseudonocardiaceae</taxon>
        <taxon>Pseudonocardia</taxon>
    </lineage>
</organism>
<dbReference type="Pfam" id="PF01613">
    <property type="entry name" value="Flavin_Reduct"/>
    <property type="match status" value="1"/>
</dbReference>
<dbReference type="AlphaFoldDB" id="F4CR85"/>
<dbReference type="HOGENOM" id="CLU_059021_1_0_11"/>
<dbReference type="eggNOG" id="COG1853">
    <property type="taxonomic scope" value="Bacteria"/>
</dbReference>
<dbReference type="STRING" id="675635.Psed_2976"/>
<protein>
    <submittedName>
        <fullName evidence="4">Flavin reductase domain protein FMN-binding protein</fullName>
    </submittedName>
</protein>
<keyword evidence="5" id="KW-1185">Reference proteome</keyword>
<accession>F4CR85</accession>
<dbReference type="InterPro" id="IPR002563">
    <property type="entry name" value="Flavin_Rdtase-like_dom"/>
</dbReference>
<sequence>MTGSLSSAQARPGPVDPATMRDVLGHFVSGVVVITAIGPEGPIGFTCQSFASLSLDPPLVNFSPARTSSTWPRIRETSSFCINVLAEDHQHYSAGFARSGVDKFAGVTWSPAPSGAPVLDGVTAWVDCTLEHEYEGGDHTIVVARVHDLGADASRLPLLFYRGGYSAVSPAVEEGGR</sequence>
<dbReference type="EMBL" id="CP002593">
    <property type="protein sequence ID" value="AEA25176.1"/>
    <property type="molecule type" value="Genomic_DNA"/>
</dbReference>
<comment type="similarity">
    <text evidence="1">Belongs to the non-flavoprotein flavin reductase family.</text>
</comment>
<proteinExistence type="inferred from homology"/>
<dbReference type="GO" id="GO:0010181">
    <property type="term" value="F:FMN binding"/>
    <property type="evidence" value="ECO:0007669"/>
    <property type="project" value="InterPro"/>
</dbReference>
<evidence type="ECO:0000256" key="2">
    <source>
        <dbReference type="ARBA" id="ARBA00023002"/>
    </source>
</evidence>
<evidence type="ECO:0000313" key="4">
    <source>
        <dbReference type="EMBL" id="AEA25176.1"/>
    </source>
</evidence>
<dbReference type="GO" id="GO:0042602">
    <property type="term" value="F:riboflavin reductase (NADPH) activity"/>
    <property type="evidence" value="ECO:0007669"/>
    <property type="project" value="TreeGrafter"/>
</dbReference>
<dbReference type="Proteomes" id="UP000007809">
    <property type="component" value="Chromosome"/>
</dbReference>
<dbReference type="InterPro" id="IPR050268">
    <property type="entry name" value="NADH-dep_flavin_reductase"/>
</dbReference>
<dbReference type="SUPFAM" id="SSF50475">
    <property type="entry name" value="FMN-binding split barrel"/>
    <property type="match status" value="1"/>
</dbReference>
<dbReference type="KEGG" id="pdx:Psed_2976"/>
<dbReference type="SMART" id="SM00903">
    <property type="entry name" value="Flavin_Reduct"/>
    <property type="match status" value="1"/>
</dbReference>
<gene>
    <name evidence="4" type="ordered locus">Psed_2976</name>
</gene>
<reference evidence="4 5" key="1">
    <citation type="journal article" date="2011" name="J. Bacteriol.">
        <title>Genome sequence of the 1,4-dioxane-degrading Pseudonocardia dioxanivorans strain CB1190.</title>
        <authorList>
            <person name="Sales C.M."/>
            <person name="Mahendra S."/>
            <person name="Grostern A."/>
            <person name="Parales R.E."/>
            <person name="Goodwin L.A."/>
            <person name="Woyke T."/>
            <person name="Nolan M."/>
            <person name="Lapidus A."/>
            <person name="Chertkov O."/>
            <person name="Ovchinnikova G."/>
            <person name="Sczyrba A."/>
            <person name="Alvarez-Cohen L."/>
        </authorList>
    </citation>
    <scope>NUCLEOTIDE SEQUENCE [LARGE SCALE GENOMIC DNA]</scope>
    <source>
        <strain evidence="5">ATCC 55486 / DSM 44775 / JCM 13855 / CB1190</strain>
    </source>
</reference>
<dbReference type="InterPro" id="IPR012349">
    <property type="entry name" value="Split_barrel_FMN-bd"/>
</dbReference>
<dbReference type="Gene3D" id="2.30.110.10">
    <property type="entry name" value="Electron Transport, Fmn-binding Protein, Chain A"/>
    <property type="match status" value="1"/>
</dbReference>
<evidence type="ECO:0000259" key="3">
    <source>
        <dbReference type="SMART" id="SM00903"/>
    </source>
</evidence>